<evidence type="ECO:0000256" key="2">
    <source>
        <dbReference type="ARBA" id="ARBA00022527"/>
    </source>
</evidence>
<keyword evidence="3" id="KW-0245">EGF-like domain</keyword>
<evidence type="ECO:0000256" key="9">
    <source>
        <dbReference type="ARBA" id="ARBA00022741"/>
    </source>
</evidence>
<dbReference type="Pfam" id="PF01453">
    <property type="entry name" value="B_lectin"/>
    <property type="match status" value="1"/>
</dbReference>
<evidence type="ECO:0000256" key="8">
    <source>
        <dbReference type="ARBA" id="ARBA00022734"/>
    </source>
</evidence>
<evidence type="ECO:0000256" key="15">
    <source>
        <dbReference type="ARBA" id="ARBA00023170"/>
    </source>
</evidence>
<keyword evidence="20" id="KW-1185">Reference proteome</keyword>
<keyword evidence="10 19" id="KW-0418">Kinase</keyword>
<dbReference type="PANTHER" id="PTHR47976">
    <property type="entry name" value="G-TYPE LECTIN S-RECEPTOR-LIKE SERINE/THREONINE-PROTEIN KINASE SD2-5"/>
    <property type="match status" value="1"/>
</dbReference>
<dbReference type="PaxDb" id="4097-A0A1S4AMR9"/>
<dbReference type="SMART" id="SM00220">
    <property type="entry name" value="S_TKc"/>
    <property type="match status" value="1"/>
</dbReference>
<organism evidence="20 21">
    <name type="scientific">Nicotiana tabacum</name>
    <name type="common">Common tobacco</name>
    <dbReference type="NCBI Taxonomy" id="4097"/>
    <lineage>
        <taxon>Eukaryota</taxon>
        <taxon>Viridiplantae</taxon>
        <taxon>Streptophyta</taxon>
        <taxon>Embryophyta</taxon>
        <taxon>Tracheophyta</taxon>
        <taxon>Spermatophyta</taxon>
        <taxon>Magnoliopsida</taxon>
        <taxon>eudicotyledons</taxon>
        <taxon>Gunneridae</taxon>
        <taxon>Pentapetalae</taxon>
        <taxon>asterids</taxon>
        <taxon>lamiids</taxon>
        <taxon>Solanales</taxon>
        <taxon>Solanaceae</taxon>
        <taxon>Nicotianoideae</taxon>
        <taxon>Nicotianeae</taxon>
        <taxon>Nicotiana</taxon>
    </lineage>
</organism>
<dbReference type="PROSITE" id="PS50927">
    <property type="entry name" value="BULB_LECTIN"/>
    <property type="match status" value="1"/>
</dbReference>
<dbReference type="GO" id="GO:0106310">
    <property type="term" value="F:protein serine kinase activity"/>
    <property type="evidence" value="ECO:0007669"/>
    <property type="project" value="RHEA"/>
</dbReference>
<dbReference type="OrthoDB" id="4062651at2759"/>
<dbReference type="PANTHER" id="PTHR47976:SF110">
    <property type="entry name" value="RECEPTOR-LIKE SERINE_THREONINE-PROTEIN KINASE"/>
    <property type="match status" value="1"/>
</dbReference>
<dbReference type="SUPFAM" id="SSF56112">
    <property type="entry name" value="Protein kinase-like (PK-like)"/>
    <property type="match status" value="1"/>
</dbReference>
<comment type="subcellular location">
    <subcellularLocation>
        <location evidence="1">Membrane</location>
        <topology evidence="1">Single-pass type I membrane protein</topology>
    </subcellularLocation>
</comment>
<dbReference type="PROSITE" id="PS00108">
    <property type="entry name" value="PROTEIN_KINASE_ST"/>
    <property type="match status" value="1"/>
</dbReference>
<keyword evidence="7" id="KW-0732">Signal</keyword>
<evidence type="ECO:0000256" key="13">
    <source>
        <dbReference type="ARBA" id="ARBA00023136"/>
    </source>
</evidence>
<evidence type="ECO:0000256" key="19">
    <source>
        <dbReference type="PIRNR" id="PIRNR000641"/>
    </source>
</evidence>
<dbReference type="InterPro" id="IPR017441">
    <property type="entry name" value="Protein_kinase_ATP_BS"/>
</dbReference>
<dbReference type="GO" id="GO:0004672">
    <property type="term" value="F:protein kinase activity"/>
    <property type="evidence" value="ECO:0000318"/>
    <property type="project" value="GO_Central"/>
</dbReference>
<evidence type="ECO:0000256" key="12">
    <source>
        <dbReference type="ARBA" id="ARBA00022989"/>
    </source>
</evidence>
<dbReference type="OMA" id="ENWIFHE"/>
<dbReference type="SMART" id="SM00108">
    <property type="entry name" value="B_lectin"/>
    <property type="match status" value="1"/>
</dbReference>
<keyword evidence="16" id="KW-0325">Glycoprotein</keyword>
<proteinExistence type="inferred from homology"/>
<keyword evidence="12" id="KW-1133">Transmembrane helix</keyword>
<dbReference type="InterPro" id="IPR051343">
    <property type="entry name" value="G-type_lectin_kinases/EP1-like"/>
</dbReference>
<dbReference type="PIRSF" id="PIRSF000641">
    <property type="entry name" value="SRK"/>
    <property type="match status" value="1"/>
</dbReference>
<name>A0A1S4AMR9_TOBAC</name>
<dbReference type="Gene3D" id="1.10.510.10">
    <property type="entry name" value="Transferase(Phosphotransferase) domain 1"/>
    <property type="match status" value="1"/>
</dbReference>
<dbReference type="KEGG" id="nta:107799370"/>
<keyword evidence="14" id="KW-1015">Disulfide bond</keyword>
<evidence type="ECO:0000256" key="5">
    <source>
        <dbReference type="ARBA" id="ARBA00022679"/>
    </source>
</evidence>
<dbReference type="InterPro" id="IPR024171">
    <property type="entry name" value="SRK-like_kinase"/>
</dbReference>
<keyword evidence="9 19" id="KW-0547">Nucleotide-binding</keyword>
<dbReference type="EC" id="2.7.11.1" evidence="19"/>
<evidence type="ECO:0000256" key="10">
    <source>
        <dbReference type="ARBA" id="ARBA00022777"/>
    </source>
</evidence>
<dbReference type="SMR" id="A0A1S4AMR9"/>
<dbReference type="PROSITE" id="PS50011">
    <property type="entry name" value="PROTEIN_KINASE_DOM"/>
    <property type="match status" value="1"/>
</dbReference>
<keyword evidence="6" id="KW-0812">Transmembrane</keyword>
<dbReference type="InterPro" id="IPR036426">
    <property type="entry name" value="Bulb-type_lectin_dom_sf"/>
</dbReference>
<keyword evidence="11 19" id="KW-0067">ATP-binding</keyword>
<dbReference type="GO" id="GO:0005524">
    <property type="term" value="F:ATP binding"/>
    <property type="evidence" value="ECO:0007669"/>
    <property type="project" value="UniProtKB-UniRule"/>
</dbReference>
<dbReference type="GO" id="GO:0004674">
    <property type="term" value="F:protein serine/threonine kinase activity"/>
    <property type="evidence" value="ECO:0007669"/>
    <property type="project" value="UniProtKB-KW"/>
</dbReference>
<reference evidence="20" key="1">
    <citation type="journal article" date="2014" name="Nat. Commun.">
        <title>The tobacco genome sequence and its comparison with those of tomato and potato.</title>
        <authorList>
            <person name="Sierro N."/>
            <person name="Battey J.N."/>
            <person name="Ouadi S."/>
            <person name="Bakaher N."/>
            <person name="Bovet L."/>
            <person name="Willig A."/>
            <person name="Goepfert S."/>
            <person name="Peitsch M.C."/>
            <person name="Ivanov N.V."/>
        </authorList>
    </citation>
    <scope>NUCLEOTIDE SEQUENCE [LARGE SCALE GENOMIC DNA]</scope>
</reference>
<dbReference type="RefSeq" id="XP_016477961.1">
    <property type="nucleotide sequence ID" value="XM_016622475.1"/>
</dbReference>
<evidence type="ECO:0000313" key="20">
    <source>
        <dbReference type="Proteomes" id="UP000790787"/>
    </source>
</evidence>
<dbReference type="Pfam" id="PF00069">
    <property type="entry name" value="Pkinase"/>
    <property type="match status" value="1"/>
</dbReference>
<dbReference type="AlphaFoldDB" id="A0A1S4AMR9"/>
<comment type="similarity">
    <text evidence="19">Belongs to the protein kinase superfamily. Ser/Thr protein kinase family.</text>
</comment>
<reference evidence="21" key="2">
    <citation type="submission" date="2025-08" db="UniProtKB">
        <authorList>
            <consortium name="RefSeq"/>
        </authorList>
    </citation>
    <scope>IDENTIFICATION</scope>
</reference>
<evidence type="ECO:0000256" key="16">
    <source>
        <dbReference type="ARBA" id="ARBA00023180"/>
    </source>
</evidence>
<dbReference type="GeneID" id="107799370"/>
<dbReference type="SUPFAM" id="SSF51110">
    <property type="entry name" value="alpha-D-mannose-specific plant lectins"/>
    <property type="match status" value="1"/>
</dbReference>
<dbReference type="InterPro" id="IPR003609">
    <property type="entry name" value="Pan_app"/>
</dbReference>
<dbReference type="GO" id="GO:0016020">
    <property type="term" value="C:membrane"/>
    <property type="evidence" value="ECO:0007669"/>
    <property type="project" value="UniProtKB-SubCell"/>
</dbReference>
<dbReference type="InterPro" id="IPR011009">
    <property type="entry name" value="Kinase-like_dom_sf"/>
</dbReference>
<evidence type="ECO:0000256" key="7">
    <source>
        <dbReference type="ARBA" id="ARBA00022729"/>
    </source>
</evidence>
<keyword evidence="8" id="KW-0430">Lectin</keyword>
<evidence type="ECO:0000256" key="14">
    <source>
        <dbReference type="ARBA" id="ARBA00023157"/>
    </source>
</evidence>
<dbReference type="GO" id="GO:0030246">
    <property type="term" value="F:carbohydrate binding"/>
    <property type="evidence" value="ECO:0007669"/>
    <property type="project" value="UniProtKB-KW"/>
</dbReference>
<evidence type="ECO:0000256" key="17">
    <source>
        <dbReference type="ARBA" id="ARBA00047899"/>
    </source>
</evidence>
<evidence type="ECO:0000256" key="6">
    <source>
        <dbReference type="ARBA" id="ARBA00022692"/>
    </source>
</evidence>
<comment type="catalytic activity">
    <reaction evidence="18 19">
        <text>L-seryl-[protein] + ATP = O-phospho-L-seryl-[protein] + ADP + H(+)</text>
        <dbReference type="Rhea" id="RHEA:17989"/>
        <dbReference type="Rhea" id="RHEA-COMP:9863"/>
        <dbReference type="Rhea" id="RHEA-COMP:11604"/>
        <dbReference type="ChEBI" id="CHEBI:15378"/>
        <dbReference type="ChEBI" id="CHEBI:29999"/>
        <dbReference type="ChEBI" id="CHEBI:30616"/>
        <dbReference type="ChEBI" id="CHEBI:83421"/>
        <dbReference type="ChEBI" id="CHEBI:456216"/>
        <dbReference type="EC" id="2.7.11.1"/>
    </reaction>
</comment>
<dbReference type="FunFam" id="1.10.510.10:FF:000248">
    <property type="entry name" value="S-receptor-like kinase 5"/>
    <property type="match status" value="1"/>
</dbReference>
<dbReference type="CDD" id="cd00028">
    <property type="entry name" value="B_lectin"/>
    <property type="match status" value="1"/>
</dbReference>
<keyword evidence="5 19" id="KW-0808">Transferase</keyword>
<dbReference type="STRING" id="4097.A0A1S4AMR9"/>
<sequence>MALASLNHVLKLLIIVLLKNLTSAQFPDYYTAKIPTTWINNNVSVVNVTKPLTYPYYSFNQSFGPFMRILMLKEIEKDMAYACGFASNGEDDSFVFSIGIVRLRQDSVGIRRWSDLELVWFAKRNHPIRENGTLQLLQDGDLVLKDVDGTLVWSTSTANKFVSGIKMMETGNLVLHDMYNQTVWQSFDHPTDTLLPGQKLRAGQRLVARVSSSNWTEGNFFLSVTNQGLFAFYISNKPHMYFKFLATGERDSFNESYVKAVNGTLALYISSTEPNEPNAVFSRPSRMKFLRYDYDGHLRSYAEGSDQQTDILADFIGVCDYPIACGSLELCSNGFCSCPGPFKQSNDRQSNGCVEVSPVECNGRRSHKMMRVLDVYYFNYVDIEAAALRGTDVESCQELCMRNCSCKVILFHYFTNFSRGDCFLPSPVLTLINDAKKRSGYESSAFIKIPNDTEKDTDSLAARRIGIIAGSTGGAFLLIAICVSILIAFKRKQTLQENNDDYSDEISGTLRFSYEQLKVATGNFQQKLGQGGFGSVYEGVLQDGQKVAVKVLDGFGQGKREFLAEVQTIGSIHHVNLVRLIGVCAEKEHKLLVYDFMSNGSLDKWIFDIGSTQFTFNWQIRKSIIHDIAKGLAYLHEECRQRIVHLDVKPQNILLDDKFCAKVSDFGLAKLVDKDQSRIVTRIRGTPGYLAPEWFSAFITEKADVYSFGVVAMEILCGRKNVDYSHSLEHPHLLSLFMEKAENNLLIDMIGNYNDDLQCNTSEVVRMMKLAVWCLQSDFTLRPSMSMVVKVIEGTMDIETQLDYSVPNSRTIAAIKRVADTTTTLFPSILSGPR</sequence>
<dbReference type="Gene3D" id="2.90.10.10">
    <property type="entry name" value="Bulb-type lectin domain"/>
    <property type="match status" value="1"/>
</dbReference>
<evidence type="ECO:0000256" key="18">
    <source>
        <dbReference type="ARBA" id="ARBA00048679"/>
    </source>
</evidence>
<comment type="catalytic activity">
    <reaction evidence="17 19">
        <text>L-threonyl-[protein] + ATP = O-phospho-L-threonyl-[protein] + ADP + H(+)</text>
        <dbReference type="Rhea" id="RHEA:46608"/>
        <dbReference type="Rhea" id="RHEA-COMP:11060"/>
        <dbReference type="Rhea" id="RHEA-COMP:11605"/>
        <dbReference type="ChEBI" id="CHEBI:15378"/>
        <dbReference type="ChEBI" id="CHEBI:30013"/>
        <dbReference type="ChEBI" id="CHEBI:30616"/>
        <dbReference type="ChEBI" id="CHEBI:61977"/>
        <dbReference type="ChEBI" id="CHEBI:456216"/>
        <dbReference type="EC" id="2.7.11.1"/>
    </reaction>
</comment>
<dbReference type="InterPro" id="IPR008271">
    <property type="entry name" value="Ser/Thr_kinase_AS"/>
</dbReference>
<evidence type="ECO:0000256" key="11">
    <source>
        <dbReference type="ARBA" id="ARBA00022840"/>
    </source>
</evidence>
<dbReference type="PROSITE" id="PS50948">
    <property type="entry name" value="PAN"/>
    <property type="match status" value="1"/>
</dbReference>
<keyword evidence="15" id="KW-0675">Receptor</keyword>
<keyword evidence="4" id="KW-0597">Phosphoprotein</keyword>
<evidence type="ECO:0000256" key="4">
    <source>
        <dbReference type="ARBA" id="ARBA00022553"/>
    </source>
</evidence>
<accession>A0A1S4AMR9</accession>
<dbReference type="Proteomes" id="UP000790787">
    <property type="component" value="Chromosome 17"/>
</dbReference>
<dbReference type="Gene3D" id="3.30.200.20">
    <property type="entry name" value="Phosphorylase Kinase, domain 1"/>
    <property type="match status" value="1"/>
</dbReference>
<evidence type="ECO:0000256" key="3">
    <source>
        <dbReference type="ARBA" id="ARBA00022536"/>
    </source>
</evidence>
<gene>
    <name evidence="21" type="primary">LOC107799370</name>
</gene>
<evidence type="ECO:0000313" key="21">
    <source>
        <dbReference type="RefSeq" id="XP_016477961.1"/>
    </source>
</evidence>
<keyword evidence="2 19" id="KW-0723">Serine/threonine-protein kinase</keyword>
<protein>
    <recommendedName>
        <fullName evidence="19">Receptor-like serine/threonine-protein kinase</fullName>
        <ecNumber evidence="19">2.7.11.1</ecNumber>
    </recommendedName>
</protein>
<dbReference type="InterPro" id="IPR001480">
    <property type="entry name" value="Bulb-type_lectin_dom"/>
</dbReference>
<dbReference type="InterPro" id="IPR000719">
    <property type="entry name" value="Prot_kinase_dom"/>
</dbReference>
<dbReference type="PROSITE" id="PS00107">
    <property type="entry name" value="PROTEIN_KINASE_ATP"/>
    <property type="match status" value="1"/>
</dbReference>
<evidence type="ECO:0000256" key="1">
    <source>
        <dbReference type="ARBA" id="ARBA00004479"/>
    </source>
</evidence>
<dbReference type="FunFam" id="3.30.200.20:FF:000178">
    <property type="entry name" value="serine/threonine-protein kinase PBS1-like"/>
    <property type="match status" value="1"/>
</dbReference>
<keyword evidence="13" id="KW-0472">Membrane</keyword>